<feature type="transmembrane region" description="Helical" evidence="2">
    <location>
        <begin position="107"/>
        <end position="127"/>
    </location>
</feature>
<keyword evidence="2" id="KW-0472">Membrane</keyword>
<dbReference type="OrthoDB" id="9963780at2"/>
<feature type="coiled-coil region" evidence="1">
    <location>
        <begin position="48"/>
        <end position="88"/>
    </location>
</feature>
<dbReference type="EMBL" id="JPVP01000022">
    <property type="protein sequence ID" value="KGR89471.1"/>
    <property type="molecule type" value="Genomic_DNA"/>
</dbReference>
<evidence type="ECO:0000256" key="1">
    <source>
        <dbReference type="SAM" id="Coils"/>
    </source>
</evidence>
<proteinExistence type="predicted"/>
<accession>A0A0A3IXN6</accession>
<dbReference type="RefSeq" id="WP_036150118.1">
    <property type="nucleotide sequence ID" value="NZ_AVCX01000040.1"/>
</dbReference>
<keyword evidence="2" id="KW-1133">Transmembrane helix</keyword>
<keyword evidence="4" id="KW-1185">Reference proteome</keyword>
<sequence>MNNNNYKNNLEDATRNISEVAKEILRNSNSEKVTENDTTSTSEYMSNLKDALNSVNKEIQESESFEEKSELYKQREDILNRMREEKANQRVYQADREENERTYNKQILGVVGAIALGVGTTVLKTIIENKKI</sequence>
<dbReference type="AlphaFoldDB" id="A0A0A3IXN6"/>
<evidence type="ECO:0000313" key="4">
    <source>
        <dbReference type="Proteomes" id="UP000030437"/>
    </source>
</evidence>
<organism evidence="3 4">
    <name type="scientific">Lysinibacillus odysseyi 34hs-1 = NBRC 100172</name>
    <dbReference type="NCBI Taxonomy" id="1220589"/>
    <lineage>
        <taxon>Bacteria</taxon>
        <taxon>Bacillati</taxon>
        <taxon>Bacillota</taxon>
        <taxon>Bacilli</taxon>
        <taxon>Bacillales</taxon>
        <taxon>Bacillaceae</taxon>
        <taxon>Lysinibacillus</taxon>
    </lineage>
</organism>
<dbReference type="Proteomes" id="UP000030437">
    <property type="component" value="Unassembled WGS sequence"/>
</dbReference>
<comment type="caution">
    <text evidence="3">The sequence shown here is derived from an EMBL/GenBank/DDBJ whole genome shotgun (WGS) entry which is preliminary data.</text>
</comment>
<evidence type="ECO:0000256" key="2">
    <source>
        <dbReference type="SAM" id="Phobius"/>
    </source>
</evidence>
<evidence type="ECO:0000313" key="3">
    <source>
        <dbReference type="EMBL" id="KGR89471.1"/>
    </source>
</evidence>
<name>A0A0A3IXN6_9BACI</name>
<gene>
    <name evidence="3" type="ORF">CD32_00305</name>
</gene>
<protein>
    <submittedName>
        <fullName evidence="3">Uncharacterized protein</fullName>
    </submittedName>
</protein>
<keyword evidence="1" id="KW-0175">Coiled coil</keyword>
<reference evidence="3 4" key="1">
    <citation type="submission" date="2014-02" db="EMBL/GenBank/DDBJ databases">
        <title>Draft genome sequence of Lysinibacillus odysseyi NBRC 100172.</title>
        <authorList>
            <person name="Zhang F."/>
            <person name="Wang G."/>
            <person name="Zhang L."/>
        </authorList>
    </citation>
    <scope>NUCLEOTIDE SEQUENCE [LARGE SCALE GENOMIC DNA]</scope>
    <source>
        <strain evidence="3 4">NBRC 100172</strain>
    </source>
</reference>
<keyword evidence="2" id="KW-0812">Transmembrane</keyword>